<proteinExistence type="predicted"/>
<dbReference type="EMBL" id="AP018357">
    <property type="protein sequence ID" value="BBA38341.1"/>
    <property type="molecule type" value="Genomic_DNA"/>
</dbReference>
<evidence type="ECO:0000259" key="1">
    <source>
        <dbReference type="Pfam" id="PF00557"/>
    </source>
</evidence>
<reference evidence="2" key="2">
    <citation type="journal article" date="2017" name="Genome Announc.">
        <title>High-Quality Draft Genome Sequence of Burkholderia contaminans CH-1, a Gram-Negative Bacterium That Metabolizes 2-Azahypoxanthine, a Plant Growth-Regulating Compound.</title>
        <authorList>
            <person name="Choi J.-H."/>
            <person name="Sugiura H."/>
            <person name="Moriuchi R."/>
            <person name="Kawagishi H."/>
            <person name="Dohra H."/>
        </authorList>
    </citation>
    <scope>NUCLEOTIDE SEQUENCE</scope>
    <source>
        <strain evidence="2">CH-1</strain>
    </source>
</reference>
<dbReference type="SUPFAM" id="SSF55920">
    <property type="entry name" value="Creatinase/aminopeptidase"/>
    <property type="match status" value="1"/>
</dbReference>
<name>A0A250L4D5_9BURK</name>
<dbReference type="InterPro" id="IPR000994">
    <property type="entry name" value="Pept_M24"/>
</dbReference>
<gene>
    <name evidence="2" type="ORF">BCCH1_07590</name>
</gene>
<sequence length="334" mass="37895">MIVTLLNDTLNADRIIRDGDAGGRFPDQPPKRRRIMADHHPLPEIHLDELPQFRAVQQLAYRCVETVGAMLYPGITEKEAARLLTEWLQDNGVHDWLHKPFAWFGDRTAFEGFSGLKHMGGFNLAFFPSNRQLETDMPVILDVAPVLDGIVADVGYAHCLGHNPILEQLQDDLMDHRDMIVRLVKARRPMAEVAQEVDALCRRQGVEPRHKAYPFKVLAHRVAKIHKLSKPRFVARFGLNATRNLLLDQGRAAKQQGWSPLWSIDRRSEHAPVPGLWAVEPHLGFAGVGAKFEELLVITEDDAYWLDEDLPHVRRWQRRQAARKQAVATVPAAA</sequence>
<organism evidence="2">
    <name type="scientific">Burkholderia contaminans</name>
    <dbReference type="NCBI Taxonomy" id="488447"/>
    <lineage>
        <taxon>Bacteria</taxon>
        <taxon>Pseudomonadati</taxon>
        <taxon>Pseudomonadota</taxon>
        <taxon>Betaproteobacteria</taxon>
        <taxon>Burkholderiales</taxon>
        <taxon>Burkholderiaceae</taxon>
        <taxon>Burkholderia</taxon>
        <taxon>Burkholderia cepacia complex</taxon>
    </lineage>
</organism>
<dbReference type="Pfam" id="PF00557">
    <property type="entry name" value="Peptidase_M24"/>
    <property type="match status" value="1"/>
</dbReference>
<protein>
    <recommendedName>
        <fullName evidence="1">Peptidase M24 domain-containing protein</fullName>
    </recommendedName>
</protein>
<dbReference type="AlphaFoldDB" id="A0A250L4D5"/>
<dbReference type="InterPro" id="IPR036005">
    <property type="entry name" value="Creatinase/aminopeptidase-like"/>
</dbReference>
<dbReference type="CDD" id="cd01066">
    <property type="entry name" value="APP_MetAP"/>
    <property type="match status" value="1"/>
</dbReference>
<dbReference type="Gene3D" id="3.90.230.10">
    <property type="entry name" value="Creatinase/methionine aminopeptidase superfamily"/>
    <property type="match status" value="1"/>
</dbReference>
<accession>A0A250L4D5</accession>
<evidence type="ECO:0000313" key="2">
    <source>
        <dbReference type="EMBL" id="BBA38341.1"/>
    </source>
</evidence>
<reference evidence="2" key="1">
    <citation type="journal article" date="2016" name="Biosci. Biotechnol. Biochem.">
        <title>Bioconversion of AHX to AOH by resting cells of Burkholderia contaminans CH-1.</title>
        <authorList>
            <person name="Choi J.H."/>
            <person name="Kikuchi A."/>
            <person name="Pumkaeo P."/>
            <person name="Hirai H."/>
            <person name="Tokuyama S."/>
            <person name="Kawagishi H."/>
        </authorList>
    </citation>
    <scope>NUCLEOTIDE SEQUENCE</scope>
    <source>
        <strain evidence="2">CH-1</strain>
    </source>
</reference>
<feature type="domain" description="Peptidase M24" evidence="1">
    <location>
        <begin position="53"/>
        <end position="300"/>
    </location>
</feature>